<dbReference type="PANTHER" id="PTHR11669:SF20">
    <property type="entry name" value="REPLICATION FACTOR C SUBUNIT 4"/>
    <property type="match status" value="1"/>
</dbReference>
<dbReference type="FunFam" id="1.10.8.60:FF:000032">
    <property type="entry name" value="Replication factor C subunit 4"/>
    <property type="match status" value="1"/>
</dbReference>
<dbReference type="Pfam" id="PF21960">
    <property type="entry name" value="RCF1-5-like_lid"/>
    <property type="match status" value="1"/>
</dbReference>
<dbReference type="Gene3D" id="3.40.50.300">
    <property type="entry name" value="P-loop containing nucleotide triphosphate hydrolases"/>
    <property type="match status" value="1"/>
</dbReference>
<evidence type="ECO:0000313" key="10">
    <source>
        <dbReference type="Proteomes" id="UP000285060"/>
    </source>
</evidence>
<dbReference type="Pfam" id="PF08542">
    <property type="entry name" value="Rep_fac_C"/>
    <property type="match status" value="1"/>
</dbReference>
<keyword evidence="10" id="KW-1185">Reference proteome</keyword>
<dbReference type="Gene3D" id="1.10.8.60">
    <property type="match status" value="1"/>
</dbReference>
<dbReference type="InterPro" id="IPR013748">
    <property type="entry name" value="Rep_factorC_C"/>
</dbReference>
<organism evidence="9 10">
    <name type="scientific">Aphanomyces invadans</name>
    <dbReference type="NCBI Taxonomy" id="157072"/>
    <lineage>
        <taxon>Eukaryota</taxon>
        <taxon>Sar</taxon>
        <taxon>Stramenopiles</taxon>
        <taxon>Oomycota</taxon>
        <taxon>Saprolegniomycetes</taxon>
        <taxon>Saprolegniales</taxon>
        <taxon>Verrucalvaceae</taxon>
        <taxon>Aphanomyces</taxon>
    </lineage>
</organism>
<dbReference type="PANTHER" id="PTHR11669">
    <property type="entry name" value="REPLICATION FACTOR C / DNA POLYMERASE III GAMMA-TAU SUBUNIT"/>
    <property type="match status" value="1"/>
</dbReference>
<feature type="compositionally biased region" description="Polar residues" evidence="7">
    <location>
        <begin position="19"/>
        <end position="28"/>
    </location>
</feature>
<dbReference type="GO" id="GO:0005524">
    <property type="term" value="F:ATP binding"/>
    <property type="evidence" value="ECO:0007669"/>
    <property type="project" value="UniProtKB-KW"/>
</dbReference>
<feature type="domain" description="AAA+ ATPase" evidence="8">
    <location>
        <begin position="61"/>
        <end position="292"/>
    </location>
</feature>
<name>A0A418AMS8_9STRA</name>
<feature type="region of interest" description="Disordered" evidence="7">
    <location>
        <begin position="1"/>
        <end position="42"/>
    </location>
</feature>
<accession>A0A418AMS8</accession>
<dbReference type="Pfam" id="PF00004">
    <property type="entry name" value="AAA"/>
    <property type="match status" value="1"/>
</dbReference>
<comment type="caution">
    <text evidence="9">The sequence shown here is derived from an EMBL/GenBank/DDBJ whole genome shotgun (WGS) entry which is preliminary data.</text>
</comment>
<evidence type="ECO:0000259" key="8">
    <source>
        <dbReference type="SMART" id="SM00382"/>
    </source>
</evidence>
<evidence type="ECO:0000256" key="2">
    <source>
        <dbReference type="ARBA" id="ARBA00005378"/>
    </source>
</evidence>
<dbReference type="InterPro" id="IPR027417">
    <property type="entry name" value="P-loop_NTPase"/>
</dbReference>
<dbReference type="AlphaFoldDB" id="A0A418AMS8"/>
<evidence type="ECO:0000256" key="4">
    <source>
        <dbReference type="ARBA" id="ARBA00022741"/>
    </source>
</evidence>
<protein>
    <recommendedName>
        <fullName evidence="8">AAA+ ATPase domain-containing protein</fullName>
    </recommendedName>
</protein>
<dbReference type="GO" id="GO:0006261">
    <property type="term" value="P:DNA-templated DNA replication"/>
    <property type="evidence" value="ECO:0007669"/>
    <property type="project" value="TreeGrafter"/>
</dbReference>
<dbReference type="GO" id="GO:0016887">
    <property type="term" value="F:ATP hydrolysis activity"/>
    <property type="evidence" value="ECO:0007669"/>
    <property type="project" value="InterPro"/>
</dbReference>
<dbReference type="InterPro" id="IPR047854">
    <property type="entry name" value="RFC_lid"/>
</dbReference>
<evidence type="ECO:0000256" key="6">
    <source>
        <dbReference type="ARBA" id="ARBA00023242"/>
    </source>
</evidence>
<gene>
    <name evidence="9" type="ORF">DYB32_007879</name>
</gene>
<dbReference type="VEuPathDB" id="FungiDB:H310_08750"/>
<keyword evidence="3" id="KW-0235">DNA replication</keyword>
<dbReference type="GO" id="GO:0003689">
    <property type="term" value="F:DNA clamp loader activity"/>
    <property type="evidence" value="ECO:0007669"/>
    <property type="project" value="TreeGrafter"/>
</dbReference>
<dbReference type="SMART" id="SM00382">
    <property type="entry name" value="AAA"/>
    <property type="match status" value="1"/>
</dbReference>
<sequence length="333" mass="36518">MQLGLCGIRPGEDSDSRDTQTSGSSRSAQGAGVPSRPKTVDDISHQDEVVSALRTSIANGQLPHLLFYGPPGTGKTSTIIAVARELFGPQFRENGRFLELNASDDRGISIIREKVKSFAQGAISGSSTMPPFKIIVLDEADSMTNDAQSALRRMMENYSKPVASRCAKFRFQPLEKVSMAARIEHVCKEEQISIHESAAKVLMDVSGGDMRKAINYLQSANQLSGDNITEDAILAIAGVAPKELFHVMWQHVAKNSFDRLKGEIDDIIYSGYPVLTILHQLADEVVGHPDMDMFKKAKVCLRIAEADKKLGDGASEYMQLLDVAAFLMRTYHE</sequence>
<dbReference type="Proteomes" id="UP000285060">
    <property type="component" value="Unassembled WGS sequence"/>
</dbReference>
<comment type="subcellular location">
    <subcellularLocation>
        <location evidence="1">Nucleus</location>
    </subcellularLocation>
</comment>
<dbReference type="GO" id="GO:0006281">
    <property type="term" value="P:DNA repair"/>
    <property type="evidence" value="ECO:0007669"/>
    <property type="project" value="TreeGrafter"/>
</dbReference>
<dbReference type="Gene3D" id="1.20.272.10">
    <property type="match status" value="1"/>
</dbReference>
<evidence type="ECO:0000256" key="1">
    <source>
        <dbReference type="ARBA" id="ARBA00004123"/>
    </source>
</evidence>
<evidence type="ECO:0000256" key="3">
    <source>
        <dbReference type="ARBA" id="ARBA00022705"/>
    </source>
</evidence>
<keyword evidence="5" id="KW-0067">ATP-binding</keyword>
<dbReference type="InterPro" id="IPR003959">
    <property type="entry name" value="ATPase_AAA_core"/>
</dbReference>
<dbReference type="EMBL" id="QUSY01001092">
    <property type="protein sequence ID" value="RHY26082.1"/>
    <property type="molecule type" value="Genomic_DNA"/>
</dbReference>
<dbReference type="FunFam" id="1.20.272.10:FF:000011">
    <property type="entry name" value="Replication factor C subunit 2"/>
    <property type="match status" value="1"/>
</dbReference>
<keyword evidence="6" id="KW-0539">Nucleus</keyword>
<evidence type="ECO:0000313" key="9">
    <source>
        <dbReference type="EMBL" id="RHY26082.1"/>
    </source>
</evidence>
<keyword evidence="4" id="KW-0547">Nucleotide-binding</keyword>
<dbReference type="CDD" id="cd18140">
    <property type="entry name" value="HLD_clamp_RFC"/>
    <property type="match status" value="1"/>
</dbReference>
<dbReference type="CDD" id="cd00009">
    <property type="entry name" value="AAA"/>
    <property type="match status" value="1"/>
</dbReference>
<dbReference type="GO" id="GO:0003677">
    <property type="term" value="F:DNA binding"/>
    <property type="evidence" value="ECO:0007669"/>
    <property type="project" value="InterPro"/>
</dbReference>
<evidence type="ECO:0000256" key="5">
    <source>
        <dbReference type="ARBA" id="ARBA00022840"/>
    </source>
</evidence>
<dbReference type="SUPFAM" id="SSF52540">
    <property type="entry name" value="P-loop containing nucleoside triphosphate hydrolases"/>
    <property type="match status" value="1"/>
</dbReference>
<proteinExistence type="inferred from homology"/>
<dbReference type="InterPro" id="IPR008921">
    <property type="entry name" value="DNA_pol3_clamp-load_cplx_C"/>
</dbReference>
<dbReference type="SUPFAM" id="SSF48019">
    <property type="entry name" value="post-AAA+ oligomerization domain-like"/>
    <property type="match status" value="1"/>
</dbReference>
<dbReference type="GO" id="GO:0005634">
    <property type="term" value="C:nucleus"/>
    <property type="evidence" value="ECO:0007669"/>
    <property type="project" value="UniProtKB-SubCell"/>
</dbReference>
<comment type="similarity">
    <text evidence="2">Belongs to the activator 1 small subunits family.</text>
</comment>
<dbReference type="InterPro" id="IPR003593">
    <property type="entry name" value="AAA+_ATPase"/>
</dbReference>
<dbReference type="InterPro" id="IPR050238">
    <property type="entry name" value="DNA_Rep/Repair_Clamp_Loader"/>
</dbReference>
<reference evidence="9 10" key="1">
    <citation type="submission" date="2018-08" db="EMBL/GenBank/DDBJ databases">
        <title>Aphanomyces genome sequencing and annotation.</title>
        <authorList>
            <person name="Minardi D."/>
            <person name="Oidtmann B."/>
            <person name="Van Der Giezen M."/>
            <person name="Studholme D.J."/>
        </authorList>
    </citation>
    <scope>NUCLEOTIDE SEQUENCE [LARGE SCALE GENOMIC DNA]</scope>
    <source>
        <strain evidence="9 10">NJM0002</strain>
    </source>
</reference>
<dbReference type="GO" id="GO:0005663">
    <property type="term" value="C:DNA replication factor C complex"/>
    <property type="evidence" value="ECO:0007669"/>
    <property type="project" value="TreeGrafter"/>
</dbReference>
<evidence type="ECO:0000256" key="7">
    <source>
        <dbReference type="SAM" id="MobiDB-lite"/>
    </source>
</evidence>